<name>G7DSA0_MIXOS</name>
<feature type="transmembrane region" description="Helical" evidence="1">
    <location>
        <begin position="141"/>
        <end position="158"/>
    </location>
</feature>
<gene>
    <name evidence="2" type="primary">Mo00101</name>
    <name evidence="2" type="ORF">E5Q_00101</name>
</gene>
<dbReference type="Proteomes" id="UP000009131">
    <property type="component" value="Unassembled WGS sequence"/>
</dbReference>
<accession>G7DSA0</accession>
<dbReference type="eggNOG" id="ENOG502SF4F">
    <property type="taxonomic scope" value="Eukaryota"/>
</dbReference>
<evidence type="ECO:0000313" key="2">
    <source>
        <dbReference type="EMBL" id="GAA93460.1"/>
    </source>
</evidence>
<keyword evidence="3" id="KW-1185">Reference proteome</keyword>
<evidence type="ECO:0000256" key="1">
    <source>
        <dbReference type="SAM" id="Phobius"/>
    </source>
</evidence>
<proteinExistence type="predicted"/>
<feature type="non-terminal residue" evidence="2">
    <location>
        <position position="1"/>
    </location>
</feature>
<evidence type="ECO:0000313" key="3">
    <source>
        <dbReference type="Proteomes" id="UP000009131"/>
    </source>
</evidence>
<protein>
    <submittedName>
        <fullName evidence="2">Uncharacterized protein</fullName>
    </submittedName>
</protein>
<dbReference type="STRING" id="764103.G7DSA0"/>
<keyword evidence="1" id="KW-1133">Transmembrane helix</keyword>
<sequence length="306" mass="34154">QGSYARVLGHAKGGRSHSVSSWCRGILSQREQRRRQVTCSRTSPPILPEHRILSHASAHKWSLLVIGQALSNMAYPPQAAAPPPYFARSGELSIQISRQHGVPGLPVELKGGLIDEHEWHSRMSGLLGIFRRYDWSIGERVWLGIILVMTLIVPWPLMGLARRSILAEDIERNRGLPLDQRSFDPEHFAKAQAVGSLIFLGLFIVGWVPYGLFKLRFRRRLNRYFVTINNAEAAKGHGRSTYWHLAGTSTWQGAALLMIRLPMSYNMTPFHPQAYPPPWLASGPATGPTPSYVAPPASPPLEKVPL</sequence>
<comment type="caution">
    <text evidence="2">The sequence shown here is derived from an EMBL/GenBank/DDBJ whole genome shotgun (WGS) entry which is preliminary data.</text>
</comment>
<reference evidence="2 3" key="2">
    <citation type="journal article" date="2012" name="Open Biol.">
        <title>Characteristics of nucleosomes and linker DNA regions on the genome of the basidiomycete Mixia osmundae revealed by mono- and dinucleosome mapping.</title>
        <authorList>
            <person name="Nishida H."/>
            <person name="Kondo S."/>
            <person name="Matsumoto T."/>
            <person name="Suzuki Y."/>
            <person name="Yoshikawa H."/>
            <person name="Taylor T.D."/>
            <person name="Sugiyama J."/>
        </authorList>
    </citation>
    <scope>NUCLEOTIDE SEQUENCE [LARGE SCALE GENOMIC DNA]</scope>
    <source>
        <strain evidence="3">CBS 9802 / IAM 14324 / JCM 22182 / KY 12970</strain>
    </source>
</reference>
<dbReference type="AlphaFoldDB" id="G7DSA0"/>
<keyword evidence="1" id="KW-0812">Transmembrane</keyword>
<keyword evidence="1" id="KW-0472">Membrane</keyword>
<reference evidence="2 3" key="1">
    <citation type="journal article" date="2011" name="J. Gen. Appl. Microbiol.">
        <title>Draft genome sequencing of the enigmatic basidiomycete Mixia osmundae.</title>
        <authorList>
            <person name="Nishida H."/>
            <person name="Nagatsuka Y."/>
            <person name="Sugiyama J."/>
        </authorList>
    </citation>
    <scope>NUCLEOTIDE SEQUENCE [LARGE SCALE GENOMIC DNA]</scope>
    <source>
        <strain evidence="3">CBS 9802 / IAM 14324 / JCM 22182 / KY 12970</strain>
    </source>
</reference>
<feature type="transmembrane region" description="Helical" evidence="1">
    <location>
        <begin position="193"/>
        <end position="213"/>
    </location>
</feature>
<dbReference type="HOGENOM" id="CLU_909394_0_0_1"/>
<organism evidence="2 3">
    <name type="scientific">Mixia osmundae (strain CBS 9802 / IAM 14324 / JCM 22182 / KY 12970)</name>
    <dbReference type="NCBI Taxonomy" id="764103"/>
    <lineage>
        <taxon>Eukaryota</taxon>
        <taxon>Fungi</taxon>
        <taxon>Dikarya</taxon>
        <taxon>Basidiomycota</taxon>
        <taxon>Pucciniomycotina</taxon>
        <taxon>Mixiomycetes</taxon>
        <taxon>Mixiales</taxon>
        <taxon>Mixiaceae</taxon>
        <taxon>Mixia</taxon>
    </lineage>
</organism>
<dbReference type="InParanoid" id="G7DSA0"/>
<dbReference type="EMBL" id="BABT02000005">
    <property type="protein sequence ID" value="GAA93460.1"/>
    <property type="molecule type" value="Genomic_DNA"/>
</dbReference>